<dbReference type="GO" id="GO:0006511">
    <property type="term" value="P:ubiquitin-dependent protein catabolic process"/>
    <property type="evidence" value="ECO:0007669"/>
    <property type="project" value="InterPro"/>
</dbReference>
<dbReference type="SUPFAM" id="SSF54695">
    <property type="entry name" value="POZ domain"/>
    <property type="match status" value="1"/>
</dbReference>
<dbReference type="EMBL" id="ASHM01128452">
    <property type="protein sequence ID" value="PNX58609.1"/>
    <property type="molecule type" value="Genomic_DNA"/>
</dbReference>
<dbReference type="Gene3D" id="3.30.710.10">
    <property type="entry name" value="Potassium Channel Kv1.1, Chain A"/>
    <property type="match status" value="1"/>
</dbReference>
<dbReference type="AlphaFoldDB" id="A0A2K3JX16"/>
<reference evidence="3 4" key="2">
    <citation type="journal article" date="2017" name="Front. Plant Sci.">
        <title>Gene Classification and Mining of Molecular Markers Useful in Red Clover (Trifolium pratense) Breeding.</title>
        <authorList>
            <person name="Istvanek J."/>
            <person name="Dluhosova J."/>
            <person name="Dluhos P."/>
            <person name="Patkova L."/>
            <person name="Nedelnik J."/>
            <person name="Repkova J."/>
        </authorList>
    </citation>
    <scope>NUCLEOTIDE SEQUENCE [LARGE SCALE GENOMIC DNA]</scope>
    <source>
        <strain evidence="4">cv. Tatra</strain>
        <tissue evidence="3">Young leaves</tissue>
    </source>
</reference>
<feature type="non-terminal residue" evidence="3">
    <location>
        <position position="56"/>
    </location>
</feature>
<evidence type="ECO:0000256" key="1">
    <source>
        <dbReference type="ARBA" id="ARBA00004906"/>
    </source>
</evidence>
<gene>
    <name evidence="3" type="ORF">L195_g059277</name>
</gene>
<organism evidence="3 4">
    <name type="scientific">Trifolium pratense</name>
    <name type="common">Red clover</name>
    <dbReference type="NCBI Taxonomy" id="57577"/>
    <lineage>
        <taxon>Eukaryota</taxon>
        <taxon>Viridiplantae</taxon>
        <taxon>Streptophyta</taxon>
        <taxon>Embryophyta</taxon>
        <taxon>Tracheophyta</taxon>
        <taxon>Spermatophyta</taxon>
        <taxon>Magnoliopsida</taxon>
        <taxon>eudicotyledons</taxon>
        <taxon>Gunneridae</taxon>
        <taxon>Pentapetalae</taxon>
        <taxon>rosids</taxon>
        <taxon>fabids</taxon>
        <taxon>Fabales</taxon>
        <taxon>Fabaceae</taxon>
        <taxon>Papilionoideae</taxon>
        <taxon>50 kb inversion clade</taxon>
        <taxon>NPAAA clade</taxon>
        <taxon>Hologalegina</taxon>
        <taxon>IRL clade</taxon>
        <taxon>Trifolieae</taxon>
        <taxon>Trifolium</taxon>
    </lineage>
</organism>
<dbReference type="InterPro" id="IPR011333">
    <property type="entry name" value="SKP1/BTB/POZ_sf"/>
</dbReference>
<evidence type="ECO:0000259" key="2">
    <source>
        <dbReference type="Pfam" id="PF03931"/>
    </source>
</evidence>
<protein>
    <submittedName>
        <fullName evidence="3">SKP1-like protein 1A-like</fullName>
    </submittedName>
</protein>
<name>A0A2K3JX16_TRIPR</name>
<comment type="caution">
    <text evidence="3">The sequence shown here is derived from an EMBL/GenBank/DDBJ whole genome shotgun (WGS) entry which is preliminary data.</text>
</comment>
<dbReference type="InterPro" id="IPR016073">
    <property type="entry name" value="Skp1_comp_POZ"/>
</dbReference>
<dbReference type="STRING" id="57577.A0A2K3JX16"/>
<accession>A0A2K3JX16</accession>
<dbReference type="InterPro" id="IPR016897">
    <property type="entry name" value="SKP1"/>
</dbReference>
<feature type="domain" description="SKP1 component POZ" evidence="2">
    <location>
        <begin position="6"/>
        <end position="56"/>
    </location>
</feature>
<dbReference type="PANTHER" id="PTHR11165">
    <property type="entry name" value="SKP1"/>
    <property type="match status" value="1"/>
</dbReference>
<proteinExistence type="predicted"/>
<reference evidence="3 4" key="1">
    <citation type="journal article" date="2014" name="Am. J. Bot.">
        <title>Genome assembly and annotation for red clover (Trifolium pratense; Fabaceae).</title>
        <authorList>
            <person name="Istvanek J."/>
            <person name="Jaros M."/>
            <person name="Krenek A."/>
            <person name="Repkova J."/>
        </authorList>
    </citation>
    <scope>NUCLEOTIDE SEQUENCE [LARGE SCALE GENOMIC DNA]</scope>
    <source>
        <strain evidence="4">cv. Tatra</strain>
        <tissue evidence="3">Young leaves</tissue>
    </source>
</reference>
<sequence>MSSTGKITLKSSDDEVYEIDAAVALESLTIKHMIDANCTEDGEIPIPNVTSKILAK</sequence>
<dbReference type="Proteomes" id="UP000236291">
    <property type="component" value="Unassembled WGS sequence"/>
</dbReference>
<dbReference type="Pfam" id="PF03931">
    <property type="entry name" value="Skp1_POZ"/>
    <property type="match status" value="1"/>
</dbReference>
<evidence type="ECO:0000313" key="4">
    <source>
        <dbReference type="Proteomes" id="UP000236291"/>
    </source>
</evidence>
<comment type="pathway">
    <text evidence="1">Protein modification; protein ubiquitination.</text>
</comment>
<evidence type="ECO:0000313" key="3">
    <source>
        <dbReference type="EMBL" id="PNX58609.1"/>
    </source>
</evidence>